<dbReference type="InterPro" id="IPR000477">
    <property type="entry name" value="RT_dom"/>
</dbReference>
<dbReference type="Gene3D" id="3.60.10.10">
    <property type="entry name" value="Endonuclease/exonuclease/phosphatase"/>
    <property type="match status" value="1"/>
</dbReference>
<feature type="compositionally biased region" description="Basic and acidic residues" evidence="1">
    <location>
        <begin position="182"/>
        <end position="194"/>
    </location>
</feature>
<comment type="caution">
    <text evidence="3">The sequence shown here is derived from an EMBL/GenBank/DDBJ whole genome shotgun (WGS) entry which is preliminary data.</text>
</comment>
<dbReference type="InterPro" id="IPR043502">
    <property type="entry name" value="DNA/RNA_pol_sf"/>
</dbReference>
<dbReference type="InterPro" id="IPR036691">
    <property type="entry name" value="Endo/exonu/phosph_ase_sf"/>
</dbReference>
<dbReference type="SUPFAM" id="SSF56219">
    <property type="entry name" value="DNase I-like"/>
    <property type="match status" value="1"/>
</dbReference>
<accession>A0AAV5KRC5</accession>
<gene>
    <name evidence="3" type="ORF">SLEP1_g36276</name>
</gene>
<feature type="compositionally biased region" description="Polar residues" evidence="1">
    <location>
        <begin position="259"/>
        <end position="268"/>
    </location>
</feature>
<dbReference type="SUPFAM" id="SSF56672">
    <property type="entry name" value="DNA/RNA polymerases"/>
    <property type="match status" value="1"/>
</dbReference>
<dbReference type="PROSITE" id="PS50878">
    <property type="entry name" value="RT_POL"/>
    <property type="match status" value="1"/>
</dbReference>
<feature type="region of interest" description="Disordered" evidence="1">
    <location>
        <begin position="147"/>
        <end position="200"/>
    </location>
</feature>
<dbReference type="InterPro" id="IPR026960">
    <property type="entry name" value="RVT-Znf"/>
</dbReference>
<dbReference type="Pfam" id="PF13966">
    <property type="entry name" value="zf-RVT"/>
    <property type="match status" value="1"/>
</dbReference>
<dbReference type="PANTHER" id="PTHR33116:SF78">
    <property type="entry name" value="OS12G0587133 PROTEIN"/>
    <property type="match status" value="1"/>
</dbReference>
<feature type="domain" description="Reverse transcriptase" evidence="2">
    <location>
        <begin position="751"/>
        <end position="1043"/>
    </location>
</feature>
<evidence type="ECO:0000313" key="4">
    <source>
        <dbReference type="Proteomes" id="UP001054252"/>
    </source>
</evidence>
<dbReference type="PANTHER" id="PTHR33116">
    <property type="entry name" value="REVERSE TRANSCRIPTASE ZINC-BINDING DOMAIN-CONTAINING PROTEIN-RELATED-RELATED"/>
    <property type="match status" value="1"/>
</dbReference>
<evidence type="ECO:0000259" key="2">
    <source>
        <dbReference type="PROSITE" id="PS50878"/>
    </source>
</evidence>
<feature type="compositionally biased region" description="Basic and acidic residues" evidence="1">
    <location>
        <begin position="246"/>
        <end position="257"/>
    </location>
</feature>
<dbReference type="Pfam" id="PF00078">
    <property type="entry name" value="RVT_1"/>
    <property type="match status" value="1"/>
</dbReference>
<organism evidence="3 4">
    <name type="scientific">Rubroshorea leprosula</name>
    <dbReference type="NCBI Taxonomy" id="152421"/>
    <lineage>
        <taxon>Eukaryota</taxon>
        <taxon>Viridiplantae</taxon>
        <taxon>Streptophyta</taxon>
        <taxon>Embryophyta</taxon>
        <taxon>Tracheophyta</taxon>
        <taxon>Spermatophyta</taxon>
        <taxon>Magnoliopsida</taxon>
        <taxon>eudicotyledons</taxon>
        <taxon>Gunneridae</taxon>
        <taxon>Pentapetalae</taxon>
        <taxon>rosids</taxon>
        <taxon>malvids</taxon>
        <taxon>Malvales</taxon>
        <taxon>Dipterocarpaceae</taxon>
        <taxon>Rubroshorea</taxon>
    </lineage>
</organism>
<dbReference type="EMBL" id="BPVZ01000074">
    <property type="protein sequence ID" value="GKV27065.1"/>
    <property type="molecule type" value="Genomic_DNA"/>
</dbReference>
<keyword evidence="4" id="KW-1185">Reference proteome</keyword>
<sequence length="1412" mass="162882">MGGKMVLLSGQDKEEVKDLVEMASDWLRRWFEEVRPWTPQMTAKERFVWIRCQGAPLNVWGSEFFSTMGSSWGKFICLDDSTSKKVRFDIARFLISSSIMETINVTREIKINGSLFKLKFTEEEYTNCFFSLKQDFRPSFSSESEDYETWSIGSESEMQDEEGGRRKEKVSAGCSTEEDDDVIGRKRDEERRNEVQSSKKVGDCAEAVGDNLEKIQISNVCVRSRRSRDVATGQTVQANGSVIGESKTEDYSNKMKPTDSGSRPTSKGENPMAMESTNVDMAQKETLIENPITVQNRAMLGTGKSAEGKGDEEEDAFWKGHEAERNRIEEWIEKQLEEINSKTGKRKEGKVAGDSIGDSEINNCNRALKKQWQSQLAKETWDLATQLGAEAENDNEVIQRIEEMEDRDRRSKRSMVKREVEDGGKDMDWVAKASNGMSGGLICIWDTKMLKKKETLEGDFNAVRRVEERAGCKMVSNEMREFDAFIHNSDLVDLPLIGRKYTWYNSNGNQMSRIDRFLFSEEWLSKWSDLKQWGLRRNVSDHCPIMIKNEQVDWGPKPFRFFDAWLDQSGCKEVIKSAWCDNEVDGWYGFKIKEKLKRTKKALKEWSGKTNREMDERIRNAELVIAAVDEKGEQHQLSDNDVELRRKSFIELWENLKIKERMSQQKSRKQWLKEGDANTKFFHRSIKGRWSKNEINSVRINGEQYTGVEVLKREIAKYFQDLFTKEKWRRPKLDGICFRQITKADNELLTAAFSEQEIKEAIWNCDPSKSPGPDGFNLRFIMSMWDVIKADIVNFVQEFQQHGVSYKIIAKLLVNRLRKVLPKVIGKQQMAFIEGRHLVDGAVIANEVIDDVKRKKKKGFLFKVDFKKAYDKVCWEFIEYMMTRMGLCATWRKWIQECLESSSVSILVNGSPTNQFPVNKGIRQGDPLSPFLFLIVTEGLNGLVASAMEKGRYKGVEIGSGDVMVTHLQFADDTIFFGDATEDNIWVIKCIMRTFELASGLKINFRKSQLIGVGVDQNWCAKMAFQLCCKEGKLPFKYLGIPIGGNHRRRAMWQPMVEYIRKKLASWRGRYLSMGGRITLINSVLSSLPVFLKSIYVIPKDIIHSIDKLRRSFLWGGKGDERKINWIGWDKVCKKKGEGGLGVRDLRKFNLALMGKWWGRLAENGEGMWKKIIVAKYGKGGGHWQDWIDESRGVGSTWWRDVCGINAMDGESNGWLKEGFRVKIGEGNTISFWWDKWKGEESLANMFPRLYLLAIDKTKMCSEMGSRINGLWEWNLTWRRNLFEWEKEEAMELHNSIQNVQLSQGCMDSWEWIHNKDGQYSTKSAYSILTKEGRVAMEITAFSRIWNSVLPSKISVFNWQLLLDRIPTKMNLLTRGIIKDNQDCKCGFCGEEEEDSKHGPMDMEGLCKMVGY</sequence>
<dbReference type="CDD" id="cd01650">
    <property type="entry name" value="RT_nLTR_like"/>
    <property type="match status" value="1"/>
</dbReference>
<name>A0AAV5KRC5_9ROSI</name>
<feature type="region of interest" description="Disordered" evidence="1">
    <location>
        <begin position="225"/>
        <end position="273"/>
    </location>
</feature>
<evidence type="ECO:0000313" key="3">
    <source>
        <dbReference type="EMBL" id="GKV27065.1"/>
    </source>
</evidence>
<proteinExistence type="predicted"/>
<dbReference type="Proteomes" id="UP001054252">
    <property type="component" value="Unassembled WGS sequence"/>
</dbReference>
<reference evidence="3 4" key="1">
    <citation type="journal article" date="2021" name="Commun. Biol.">
        <title>The genome of Shorea leprosula (Dipterocarpaceae) highlights the ecological relevance of drought in aseasonal tropical rainforests.</title>
        <authorList>
            <person name="Ng K.K.S."/>
            <person name="Kobayashi M.J."/>
            <person name="Fawcett J.A."/>
            <person name="Hatakeyama M."/>
            <person name="Paape T."/>
            <person name="Ng C.H."/>
            <person name="Ang C.C."/>
            <person name="Tnah L.H."/>
            <person name="Lee C.T."/>
            <person name="Nishiyama T."/>
            <person name="Sese J."/>
            <person name="O'Brien M.J."/>
            <person name="Copetti D."/>
            <person name="Mohd Noor M.I."/>
            <person name="Ong R.C."/>
            <person name="Putra M."/>
            <person name="Sireger I.Z."/>
            <person name="Indrioko S."/>
            <person name="Kosugi Y."/>
            <person name="Izuno A."/>
            <person name="Isagi Y."/>
            <person name="Lee S.L."/>
            <person name="Shimizu K.K."/>
        </authorList>
    </citation>
    <scope>NUCLEOTIDE SEQUENCE [LARGE SCALE GENOMIC DNA]</scope>
    <source>
        <strain evidence="3">214</strain>
    </source>
</reference>
<evidence type="ECO:0000256" key="1">
    <source>
        <dbReference type="SAM" id="MobiDB-lite"/>
    </source>
</evidence>
<protein>
    <recommendedName>
        <fullName evidence="2">Reverse transcriptase domain-containing protein</fullName>
    </recommendedName>
</protein>